<dbReference type="Ensembl" id="ENSSSCT00035110610.1">
    <property type="protein sequence ID" value="ENSSSCP00035048296.1"/>
    <property type="gene ID" value="ENSSSCG00035080647.1"/>
</dbReference>
<dbReference type="OMA" id="LNCSCAI"/>
<keyword evidence="1" id="KW-1133">Transmembrane helix</keyword>
<dbReference type="Ensembl" id="ENSSSCT00060087428.1">
    <property type="protein sequence ID" value="ENSSSCP00060037845.1"/>
    <property type="gene ID" value="ENSSSCG00060064064.1"/>
</dbReference>
<dbReference type="Ensembl" id="ENSSSCT00055033419.1">
    <property type="protein sequence ID" value="ENSSSCP00055026600.1"/>
    <property type="gene ID" value="ENSSSCG00055016956.1"/>
</dbReference>
<accession>A0A8D0KEL2</accession>
<dbReference type="Proteomes" id="UP000694723">
    <property type="component" value="Unplaced"/>
</dbReference>
<dbReference type="Ensembl" id="ENSSSCT00050069253.1">
    <property type="protein sequence ID" value="ENSSSCP00050029751.1"/>
    <property type="gene ID" value="ENSSSCG00050050870.1"/>
</dbReference>
<protein>
    <submittedName>
        <fullName evidence="2">Uncharacterized protein</fullName>
    </submittedName>
</protein>
<dbReference type="Ensembl" id="ENSSSCT00035110608.1">
    <property type="protein sequence ID" value="ENSSSCP00035048293.1"/>
    <property type="gene ID" value="ENSSSCG00035080647.1"/>
</dbReference>
<reference evidence="2" key="1">
    <citation type="submission" date="2025-05" db="UniProtKB">
        <authorList>
            <consortium name="Ensembl"/>
        </authorList>
    </citation>
    <scope>IDENTIFICATION</scope>
</reference>
<dbReference type="Proteomes" id="UP000694728">
    <property type="component" value="Unplaced"/>
</dbReference>
<dbReference type="Ensembl" id="ENSSSCT00065004349.1">
    <property type="protein sequence ID" value="ENSSSCP00065001793.1"/>
    <property type="gene ID" value="ENSSSCG00065003247.1"/>
</dbReference>
<evidence type="ECO:0000313" key="2">
    <source>
        <dbReference type="Ensembl" id="ENSSSCP00060037845.1"/>
    </source>
</evidence>
<evidence type="ECO:0000256" key="1">
    <source>
        <dbReference type="SAM" id="Phobius"/>
    </source>
</evidence>
<dbReference type="Ensembl" id="ENSSSCT00045066822.1">
    <property type="protein sequence ID" value="ENSSSCP00045047435.1"/>
    <property type="gene ID" value="ENSSSCG00045038504.1"/>
</dbReference>
<feature type="transmembrane region" description="Helical" evidence="1">
    <location>
        <begin position="67"/>
        <end position="87"/>
    </location>
</feature>
<dbReference type="Ensembl" id="ENSSSCT00050069255.1">
    <property type="protein sequence ID" value="ENSSSCP00050029753.1"/>
    <property type="gene ID" value="ENSSSCG00050050870.1"/>
</dbReference>
<dbReference type="Proteomes" id="UP000694724">
    <property type="component" value="Unplaced"/>
</dbReference>
<organism evidence="2 3">
    <name type="scientific">Sus scrofa</name>
    <name type="common">Pig</name>
    <dbReference type="NCBI Taxonomy" id="9823"/>
    <lineage>
        <taxon>Eukaryota</taxon>
        <taxon>Metazoa</taxon>
        <taxon>Chordata</taxon>
        <taxon>Craniata</taxon>
        <taxon>Vertebrata</taxon>
        <taxon>Euteleostomi</taxon>
        <taxon>Mammalia</taxon>
        <taxon>Eutheria</taxon>
        <taxon>Laurasiatheria</taxon>
        <taxon>Artiodactyla</taxon>
        <taxon>Suina</taxon>
        <taxon>Suidae</taxon>
        <taxon>Sus</taxon>
    </lineage>
</organism>
<dbReference type="Ensembl" id="ENSSSCT00015049400.1">
    <property type="protein sequence ID" value="ENSSSCP00015019696.1"/>
    <property type="gene ID" value="ENSSSCG00015037145.1"/>
</dbReference>
<dbReference type="Proteomes" id="UP000694726">
    <property type="component" value="Unplaced"/>
</dbReference>
<dbReference type="Ensembl" id="ENSSSCT00030037615.1">
    <property type="protein sequence ID" value="ENSSSCP00030017235.1"/>
    <property type="gene ID" value="ENSSSCG00030026913.1"/>
</dbReference>
<dbReference type="Proteomes" id="UP000694720">
    <property type="component" value="Unplaced"/>
</dbReference>
<dbReference type="Proteomes" id="UP000694570">
    <property type="component" value="Unplaced"/>
</dbReference>
<dbReference type="Ensembl" id="ENSSSCT00025020930.1">
    <property type="protein sequence ID" value="ENSSSCP00025008610.1"/>
    <property type="gene ID" value="ENSSSCG00025015592.1"/>
</dbReference>
<name>A0A8D0KEL2_PIG</name>
<dbReference type="Ensembl" id="ENSSSCT00030037606.1">
    <property type="protein sequence ID" value="ENSSSCP00030017227.1"/>
    <property type="gene ID" value="ENSSSCG00030026913.1"/>
</dbReference>
<dbReference type="Ensembl" id="ENSSSCT00065004352.1">
    <property type="protein sequence ID" value="ENSSSCP00065001795.1"/>
    <property type="gene ID" value="ENSSSCG00065003247.1"/>
</dbReference>
<dbReference type="Ensembl" id="ENSSSCT00055033473.1">
    <property type="protein sequence ID" value="ENSSSCP00055026636.1"/>
    <property type="gene ID" value="ENSSSCG00055016956.1"/>
</dbReference>
<dbReference type="Proteomes" id="UP000694727">
    <property type="component" value="Unplaced"/>
</dbReference>
<evidence type="ECO:0000313" key="3">
    <source>
        <dbReference type="Proteomes" id="UP000694723"/>
    </source>
</evidence>
<proteinExistence type="predicted"/>
<keyword evidence="1" id="KW-0472">Membrane</keyword>
<feature type="transmembrane region" description="Helical" evidence="1">
    <location>
        <begin position="99"/>
        <end position="117"/>
    </location>
</feature>
<dbReference type="AlphaFoldDB" id="A0A8D0KEL2"/>
<dbReference type="Ensembl" id="ENSSSCT00025020910.1">
    <property type="protein sequence ID" value="ENSSSCP00025008601.1"/>
    <property type="gene ID" value="ENSSSCG00025015592.1"/>
</dbReference>
<dbReference type="Proteomes" id="UP000694571">
    <property type="component" value="Unplaced"/>
</dbReference>
<sequence length="119" mass="13624">MFLPFISYKEIDTTAVHTIYWLHPLVLAVFGDIMLERAPGVRGLTLADSVPSLHCGLPADFLNCSCAINNVLTCFSLFVNVLHYRLHFLPYCIEKEKRLGLLLHILSFYTFIFLGMVRF</sequence>
<dbReference type="Proteomes" id="UP000694725">
    <property type="component" value="Unplaced"/>
</dbReference>
<keyword evidence="1" id="KW-0812">Transmembrane</keyword>
<dbReference type="Ensembl" id="ENSSSCT00045066826.1">
    <property type="protein sequence ID" value="ENSSSCP00045047438.1"/>
    <property type="gene ID" value="ENSSSCG00045038504.1"/>
</dbReference>